<keyword evidence="2" id="KW-0812">Transmembrane</keyword>
<dbReference type="GeneID" id="57978652"/>
<dbReference type="SMART" id="SM00530">
    <property type="entry name" value="HTH_XRE"/>
    <property type="match status" value="1"/>
</dbReference>
<evidence type="ECO:0000256" key="1">
    <source>
        <dbReference type="ARBA" id="ARBA00023125"/>
    </source>
</evidence>
<dbReference type="GO" id="GO:0003677">
    <property type="term" value="F:DNA binding"/>
    <property type="evidence" value="ECO:0007669"/>
    <property type="project" value="UniProtKB-KW"/>
</dbReference>
<dbReference type="PANTHER" id="PTHR46558">
    <property type="entry name" value="TRACRIPTIONAL REGULATORY PROTEIN-RELATED-RELATED"/>
    <property type="match status" value="1"/>
</dbReference>
<comment type="caution">
    <text evidence="5">The sequence shown here is derived from an EMBL/GenBank/DDBJ whole genome shotgun (WGS) entry which is preliminary data.</text>
</comment>
<dbReference type="InterPro" id="IPR010982">
    <property type="entry name" value="Lambda_DNA-bd_dom_sf"/>
</dbReference>
<dbReference type="Proteomes" id="UP000808038">
    <property type="component" value="Unassembled WGS sequence"/>
</dbReference>
<accession>A0A4Z0RR82</accession>
<keyword evidence="1" id="KW-0238">DNA-binding</keyword>
<keyword evidence="6" id="KW-1185">Reference proteome</keyword>
<keyword evidence="2" id="KW-0472">Membrane</keyword>
<evidence type="ECO:0000313" key="6">
    <source>
        <dbReference type="Proteomes" id="UP000728106"/>
    </source>
</evidence>
<dbReference type="RefSeq" id="WP_003609990.1">
    <property type="nucleotide sequence ID" value="NZ_ALXH01000081.1"/>
</dbReference>
<evidence type="ECO:0000259" key="3">
    <source>
        <dbReference type="PROSITE" id="PS50943"/>
    </source>
</evidence>
<dbReference type="PANTHER" id="PTHR46558:SF4">
    <property type="entry name" value="DNA-BIDING PHAGE PROTEIN"/>
    <property type="match status" value="1"/>
</dbReference>
<sequence>MELGTKLKELRLANHLSQEQAAEKLHVTRQAISRWENNKDTPSLMTLIEIADAYAVEISELFKSDAYQTATKIDTNIKHSKWYRFGFWLIISVVTAFLITLSMGRYFQIGLIDRFNPFLPMKTSYATGPKHWSTPGKQFATEAISDPFGENTEIVSVTMGLIDSPHKDNIIVLQHRGSYVKASRWIDLTDVPKPISANISKTYHKPNHRTYQIMRHSSPFS</sequence>
<dbReference type="SUPFAM" id="SSF47413">
    <property type="entry name" value="lambda repressor-like DNA-binding domains"/>
    <property type="match status" value="1"/>
</dbReference>
<dbReference type="EMBL" id="JAAOCX010000009">
    <property type="protein sequence ID" value="MBJ7632931.1"/>
    <property type="molecule type" value="Genomic_DNA"/>
</dbReference>
<dbReference type="InterPro" id="IPR001387">
    <property type="entry name" value="Cro/C1-type_HTH"/>
</dbReference>
<reference evidence="5" key="1">
    <citation type="submission" date="2020-02" db="EMBL/GenBank/DDBJ databases">
        <authorList>
            <person name="Fontana A."/>
            <person name="Patrone V."/>
            <person name="Morelli L."/>
        </authorList>
    </citation>
    <scope>NUCLEOTIDE SEQUENCE</scope>
    <source>
        <strain evidence="4">CCUG 30943</strain>
        <strain evidence="5">CCUG 43002</strain>
    </source>
</reference>
<dbReference type="OrthoDB" id="9805856at2"/>
<dbReference type="PROSITE" id="PS50943">
    <property type="entry name" value="HTH_CROC1"/>
    <property type="match status" value="1"/>
</dbReference>
<dbReference type="Proteomes" id="UP000728106">
    <property type="component" value="Unassembled WGS sequence"/>
</dbReference>
<feature type="domain" description="HTH cro/C1-type" evidence="3">
    <location>
        <begin position="7"/>
        <end position="61"/>
    </location>
</feature>
<name>A0A4Z0RR82_WEICO</name>
<dbReference type="Pfam" id="PF01381">
    <property type="entry name" value="HTH_3"/>
    <property type="match status" value="1"/>
</dbReference>
<dbReference type="CDD" id="cd00093">
    <property type="entry name" value="HTH_XRE"/>
    <property type="match status" value="1"/>
</dbReference>
<evidence type="ECO:0000313" key="5">
    <source>
        <dbReference type="EMBL" id="MBJ7639315.1"/>
    </source>
</evidence>
<protein>
    <submittedName>
        <fullName evidence="5">Helix-turn-helix domain-containing protein</fullName>
    </submittedName>
</protein>
<organism evidence="5 6">
    <name type="scientific">Weissella confusa</name>
    <name type="common">Lactobacillus confusus</name>
    <dbReference type="NCBI Taxonomy" id="1583"/>
    <lineage>
        <taxon>Bacteria</taxon>
        <taxon>Bacillati</taxon>
        <taxon>Bacillota</taxon>
        <taxon>Bacilli</taxon>
        <taxon>Lactobacillales</taxon>
        <taxon>Lactobacillaceae</taxon>
        <taxon>Weissella</taxon>
    </lineage>
</organism>
<dbReference type="Gene3D" id="1.10.260.40">
    <property type="entry name" value="lambda repressor-like DNA-binding domains"/>
    <property type="match status" value="1"/>
</dbReference>
<feature type="transmembrane region" description="Helical" evidence="2">
    <location>
        <begin position="85"/>
        <end position="107"/>
    </location>
</feature>
<keyword evidence="2" id="KW-1133">Transmembrane helix</keyword>
<dbReference type="AlphaFoldDB" id="A0A4Z0RR82"/>
<dbReference type="EMBL" id="JAAOCP010000009">
    <property type="protein sequence ID" value="MBJ7639315.1"/>
    <property type="molecule type" value="Genomic_DNA"/>
</dbReference>
<evidence type="ECO:0000313" key="4">
    <source>
        <dbReference type="EMBL" id="MBJ7632931.1"/>
    </source>
</evidence>
<proteinExistence type="predicted"/>
<gene>
    <name evidence="5" type="ORF">HAU20_07965</name>
    <name evidence="4" type="ORF">HAU43_07520</name>
</gene>
<reference evidence="5 6" key="2">
    <citation type="journal article" date="2021" name="Int. J. Food Microbiol.">
        <title>Safety demonstration of a microbial species for use in the food chain: Weissella confusa.</title>
        <authorList>
            <person name="Bourdichon F."/>
            <person name="Patrone V."/>
            <person name="Fontana A."/>
            <person name="Milani G."/>
            <person name="Morelli L."/>
        </authorList>
    </citation>
    <scope>NUCLEOTIDE SEQUENCE [LARGE SCALE GENOMIC DNA]</scope>
    <source>
        <strain evidence="4">CCUG 30943</strain>
        <strain evidence="5 6">CCUG 43002</strain>
    </source>
</reference>
<evidence type="ECO:0000256" key="2">
    <source>
        <dbReference type="SAM" id="Phobius"/>
    </source>
</evidence>